<dbReference type="PROSITE" id="PS00818">
    <property type="entry name" value="DPS_1"/>
    <property type="match status" value="1"/>
</dbReference>
<reference evidence="5" key="1">
    <citation type="journal article" date="2019" name="Int. J. Syst. Evol. Microbiol.">
        <title>The Global Catalogue of Microorganisms (GCM) 10K type strain sequencing project: providing services to taxonomists for standard genome sequencing and annotation.</title>
        <authorList>
            <consortium name="The Broad Institute Genomics Platform"/>
            <consortium name="The Broad Institute Genome Sequencing Center for Infectious Disease"/>
            <person name="Wu L."/>
            <person name="Ma J."/>
        </authorList>
    </citation>
    <scope>NUCLEOTIDE SEQUENCE [LARGE SCALE GENOMIC DNA]</scope>
    <source>
        <strain evidence="5">CCUG 56698</strain>
    </source>
</reference>
<protein>
    <submittedName>
        <fullName evidence="4">Dps family protein</fullName>
    </submittedName>
</protein>
<dbReference type="InterPro" id="IPR008331">
    <property type="entry name" value="Ferritin_DPS_dom"/>
</dbReference>
<name>A0ABW2SNC0_9ACTO</name>
<keyword evidence="5" id="KW-1185">Reference proteome</keyword>
<evidence type="ECO:0000313" key="4">
    <source>
        <dbReference type="EMBL" id="MFC7581289.1"/>
    </source>
</evidence>
<dbReference type="InterPro" id="IPR002177">
    <property type="entry name" value="DPS_DNA-bd"/>
</dbReference>
<dbReference type="RefSeq" id="WP_380974489.1">
    <property type="nucleotide sequence ID" value="NZ_JBHTEF010000001.1"/>
</dbReference>
<feature type="domain" description="Ferritin/DPS" evidence="3">
    <location>
        <begin position="33"/>
        <end position="168"/>
    </location>
</feature>
<dbReference type="EMBL" id="JBHTEF010000001">
    <property type="protein sequence ID" value="MFC7581289.1"/>
    <property type="molecule type" value="Genomic_DNA"/>
</dbReference>
<comment type="similarity">
    <text evidence="1 2">Belongs to the Dps family.</text>
</comment>
<sequence length="175" mass="19149">MSTTLDVPRQSGVTETTFENAESGFKASTALGENLQKVLVDFIALELVGKQAHWNIVGPNFRDLHHNLDDVVDIAREGSDEFAERMRALHATPDGRPAVVASTNTLAEFPNGEILTHEAIDRVVSAVGSVTATMRAVHDAVDAEDPTTADILHTYIQRLEQQVWFLSAETRTPSK</sequence>
<dbReference type="Gene3D" id="1.20.1260.10">
    <property type="match status" value="1"/>
</dbReference>
<evidence type="ECO:0000259" key="3">
    <source>
        <dbReference type="Pfam" id="PF00210"/>
    </source>
</evidence>
<proteinExistence type="inferred from homology"/>
<dbReference type="InterPro" id="IPR009078">
    <property type="entry name" value="Ferritin-like_SF"/>
</dbReference>
<dbReference type="Pfam" id="PF00210">
    <property type="entry name" value="Ferritin"/>
    <property type="match status" value="1"/>
</dbReference>
<dbReference type="Proteomes" id="UP001596527">
    <property type="component" value="Unassembled WGS sequence"/>
</dbReference>
<comment type="caution">
    <text evidence="4">The sequence shown here is derived from an EMBL/GenBank/DDBJ whole genome shotgun (WGS) entry which is preliminary data.</text>
</comment>
<accession>A0ABW2SNC0</accession>
<gene>
    <name evidence="4" type="ORF">ACFQWG_08785</name>
</gene>
<evidence type="ECO:0000256" key="1">
    <source>
        <dbReference type="ARBA" id="ARBA00009497"/>
    </source>
</evidence>
<organism evidence="4 5">
    <name type="scientific">Schaalia naturae</name>
    <dbReference type="NCBI Taxonomy" id="635203"/>
    <lineage>
        <taxon>Bacteria</taxon>
        <taxon>Bacillati</taxon>
        <taxon>Actinomycetota</taxon>
        <taxon>Actinomycetes</taxon>
        <taxon>Actinomycetales</taxon>
        <taxon>Actinomycetaceae</taxon>
        <taxon>Schaalia</taxon>
    </lineage>
</organism>
<evidence type="ECO:0000256" key="2">
    <source>
        <dbReference type="RuleBase" id="RU003875"/>
    </source>
</evidence>
<dbReference type="PANTHER" id="PTHR42932">
    <property type="entry name" value="GENERAL STRESS PROTEIN 20U"/>
    <property type="match status" value="1"/>
</dbReference>
<dbReference type="InterPro" id="IPR023188">
    <property type="entry name" value="DPS_DNA-bd_CS"/>
</dbReference>
<dbReference type="PANTHER" id="PTHR42932:SF2">
    <property type="entry name" value="DNA PROTECTION DURING STARVATION PROTEIN 1"/>
    <property type="match status" value="1"/>
</dbReference>
<dbReference type="PIRSF" id="PIRSF005900">
    <property type="entry name" value="Dps"/>
    <property type="match status" value="1"/>
</dbReference>
<evidence type="ECO:0000313" key="5">
    <source>
        <dbReference type="Proteomes" id="UP001596527"/>
    </source>
</evidence>
<dbReference type="CDD" id="cd01043">
    <property type="entry name" value="DPS"/>
    <property type="match status" value="1"/>
</dbReference>
<dbReference type="PRINTS" id="PR01346">
    <property type="entry name" value="HELNAPAPROT"/>
</dbReference>
<dbReference type="InterPro" id="IPR012347">
    <property type="entry name" value="Ferritin-like"/>
</dbReference>
<dbReference type="SUPFAM" id="SSF47240">
    <property type="entry name" value="Ferritin-like"/>
    <property type="match status" value="1"/>
</dbReference>